<name>A0A1X7MUD0_9HYPH</name>
<dbReference type="Proteomes" id="UP000193083">
    <property type="component" value="Unassembled WGS sequence"/>
</dbReference>
<accession>A0A1X7MUD0</accession>
<keyword evidence="1" id="KW-0472">Membrane</keyword>
<dbReference type="Pfam" id="PF11391">
    <property type="entry name" value="DUF2798"/>
    <property type="match status" value="1"/>
</dbReference>
<organism evidence="2 3">
    <name type="scientific">Mesorhizobium australicum</name>
    <dbReference type="NCBI Taxonomy" id="536018"/>
    <lineage>
        <taxon>Bacteria</taxon>
        <taxon>Pseudomonadati</taxon>
        <taxon>Pseudomonadota</taxon>
        <taxon>Alphaproteobacteria</taxon>
        <taxon>Hyphomicrobiales</taxon>
        <taxon>Phyllobacteriaceae</taxon>
        <taxon>Mesorhizobium</taxon>
    </lineage>
</organism>
<evidence type="ECO:0008006" key="4">
    <source>
        <dbReference type="Google" id="ProtNLM"/>
    </source>
</evidence>
<evidence type="ECO:0000256" key="1">
    <source>
        <dbReference type="SAM" id="Phobius"/>
    </source>
</evidence>
<feature type="transmembrane region" description="Helical" evidence="1">
    <location>
        <begin position="44"/>
        <end position="67"/>
    </location>
</feature>
<reference evidence="2 3" key="1">
    <citation type="submission" date="2017-04" db="EMBL/GenBank/DDBJ databases">
        <authorList>
            <person name="Afonso C.L."/>
            <person name="Miller P.J."/>
            <person name="Scott M.A."/>
            <person name="Spackman E."/>
            <person name="Goraichik I."/>
            <person name="Dimitrov K.M."/>
            <person name="Suarez D.L."/>
            <person name="Swayne D.E."/>
        </authorList>
    </citation>
    <scope>NUCLEOTIDE SEQUENCE [LARGE SCALE GENOMIC DNA]</scope>
    <source>
        <strain evidence="2 3">B5P</strain>
    </source>
</reference>
<protein>
    <recommendedName>
        <fullName evidence="4">DUF2798 domain-containing protein</fullName>
    </recommendedName>
</protein>
<keyword evidence="1" id="KW-1133">Transmembrane helix</keyword>
<dbReference type="OrthoDB" id="7159403at2"/>
<dbReference type="RefSeq" id="WP_085462756.1">
    <property type="nucleotide sequence ID" value="NZ_FXBL01000004.1"/>
</dbReference>
<keyword evidence="3" id="KW-1185">Reference proteome</keyword>
<evidence type="ECO:0000313" key="2">
    <source>
        <dbReference type="EMBL" id="SMH27553.1"/>
    </source>
</evidence>
<dbReference type="EMBL" id="FXBL01000004">
    <property type="protein sequence ID" value="SMH27553.1"/>
    <property type="molecule type" value="Genomic_DNA"/>
</dbReference>
<gene>
    <name evidence="2" type="ORF">SAMN02982922_0558</name>
</gene>
<evidence type="ECO:0000313" key="3">
    <source>
        <dbReference type="Proteomes" id="UP000193083"/>
    </source>
</evidence>
<dbReference type="AlphaFoldDB" id="A0A1X7MUD0"/>
<sequence>MKPFLPKRLEPYAFGLLLSGMMSFLVSGMSTALAAGVHANFPQLWLSAWLPSWAIAFPSVLIVAPFVRRVLSRIVRSN</sequence>
<keyword evidence="1" id="KW-0812">Transmembrane</keyword>
<proteinExistence type="predicted"/>
<dbReference type="InterPro" id="IPR021529">
    <property type="entry name" value="DUF2798"/>
</dbReference>